<reference evidence="1" key="1">
    <citation type="submission" date="2014-09" db="EMBL/GenBank/DDBJ databases">
        <authorList>
            <person name="Magalhaes I.L.F."/>
            <person name="Oliveira U."/>
            <person name="Santos F.R."/>
            <person name="Vidigal T.H.D.A."/>
            <person name="Brescovit A.D."/>
            <person name="Santos A.J."/>
        </authorList>
    </citation>
    <scope>NUCLEOTIDE SEQUENCE</scope>
    <source>
        <tissue evidence="1">Shoot tissue taken approximately 20 cm above the soil surface</tissue>
    </source>
</reference>
<sequence>MCRMVYSYSWAGRFMLETAKMFRHLVFGNLIPSPGF</sequence>
<reference evidence="1" key="2">
    <citation type="journal article" date="2015" name="Data Brief">
        <title>Shoot transcriptome of the giant reed, Arundo donax.</title>
        <authorList>
            <person name="Barrero R.A."/>
            <person name="Guerrero F.D."/>
            <person name="Moolhuijzen P."/>
            <person name="Goolsby J.A."/>
            <person name="Tidwell J."/>
            <person name="Bellgard S.E."/>
            <person name="Bellgard M.I."/>
        </authorList>
    </citation>
    <scope>NUCLEOTIDE SEQUENCE</scope>
    <source>
        <tissue evidence="1">Shoot tissue taken approximately 20 cm above the soil surface</tissue>
    </source>
</reference>
<dbReference type="AlphaFoldDB" id="A0A0A9BJD4"/>
<evidence type="ECO:0000313" key="1">
    <source>
        <dbReference type="EMBL" id="JAD62253.1"/>
    </source>
</evidence>
<name>A0A0A9BJD4_ARUDO</name>
<organism evidence="1">
    <name type="scientific">Arundo donax</name>
    <name type="common">Giant reed</name>
    <name type="synonym">Donax arundinaceus</name>
    <dbReference type="NCBI Taxonomy" id="35708"/>
    <lineage>
        <taxon>Eukaryota</taxon>
        <taxon>Viridiplantae</taxon>
        <taxon>Streptophyta</taxon>
        <taxon>Embryophyta</taxon>
        <taxon>Tracheophyta</taxon>
        <taxon>Spermatophyta</taxon>
        <taxon>Magnoliopsida</taxon>
        <taxon>Liliopsida</taxon>
        <taxon>Poales</taxon>
        <taxon>Poaceae</taxon>
        <taxon>PACMAD clade</taxon>
        <taxon>Arundinoideae</taxon>
        <taxon>Arundineae</taxon>
        <taxon>Arundo</taxon>
    </lineage>
</organism>
<proteinExistence type="predicted"/>
<accession>A0A0A9BJD4</accession>
<dbReference type="EMBL" id="GBRH01235642">
    <property type="protein sequence ID" value="JAD62253.1"/>
    <property type="molecule type" value="Transcribed_RNA"/>
</dbReference>
<protein>
    <submittedName>
        <fullName evidence="1">Uncharacterized protein</fullName>
    </submittedName>
</protein>